<protein>
    <submittedName>
        <fullName evidence="1">Uncharacterized protein</fullName>
    </submittedName>
</protein>
<dbReference type="RefSeq" id="WP_377348242.1">
    <property type="nucleotide sequence ID" value="NZ_JBHLTP010000011.1"/>
</dbReference>
<comment type="caution">
    <text evidence="1">The sequence shown here is derived from an EMBL/GenBank/DDBJ whole genome shotgun (WGS) entry which is preliminary data.</text>
</comment>
<name>A0ABV6LPK6_9BACI</name>
<sequence>MNQHTERQDYHPAALSADMLEEIRTLEHKLRSQSDEEIILIAYSQD</sequence>
<gene>
    <name evidence="1" type="ORF">ACFFGV_12320</name>
</gene>
<evidence type="ECO:0000313" key="1">
    <source>
        <dbReference type="EMBL" id="MFC0524351.1"/>
    </source>
</evidence>
<proteinExistence type="predicted"/>
<accession>A0ABV6LPK6</accession>
<keyword evidence="2" id="KW-1185">Reference proteome</keyword>
<dbReference type="EMBL" id="JBHLTP010000011">
    <property type="protein sequence ID" value="MFC0524351.1"/>
    <property type="molecule type" value="Genomic_DNA"/>
</dbReference>
<reference evidence="1 2" key="1">
    <citation type="submission" date="2024-09" db="EMBL/GenBank/DDBJ databases">
        <authorList>
            <person name="Sun Q."/>
            <person name="Mori K."/>
        </authorList>
    </citation>
    <scope>NUCLEOTIDE SEQUENCE [LARGE SCALE GENOMIC DNA]</scope>
    <source>
        <strain evidence="1 2">NCAIM B.02529</strain>
    </source>
</reference>
<dbReference type="Proteomes" id="UP001589836">
    <property type="component" value="Unassembled WGS sequence"/>
</dbReference>
<evidence type="ECO:0000313" key="2">
    <source>
        <dbReference type="Proteomes" id="UP001589836"/>
    </source>
</evidence>
<organism evidence="1 2">
    <name type="scientific">Pontibacillus salicampi</name>
    <dbReference type="NCBI Taxonomy" id="1449801"/>
    <lineage>
        <taxon>Bacteria</taxon>
        <taxon>Bacillati</taxon>
        <taxon>Bacillota</taxon>
        <taxon>Bacilli</taxon>
        <taxon>Bacillales</taxon>
        <taxon>Bacillaceae</taxon>
        <taxon>Pontibacillus</taxon>
    </lineage>
</organism>